<gene>
    <name evidence="2" type="ORF">BUALT_Bualt01G0246100</name>
</gene>
<dbReference type="EMBL" id="WHWC01000001">
    <property type="protein sequence ID" value="KAG8392000.1"/>
    <property type="molecule type" value="Genomic_DNA"/>
</dbReference>
<sequence>MASQSMDSGPNNALRREKYFARPPEQHQQDLQRRRMIRAQKKRLRLSGEDEIPSVSVPQHTFEVERPSELPAVVATPDNTIITSSHSKRMVSQVTSSSSGASGVQRAHVSVGVPGLLVPTDLLIYSHVALVLLTMNMKRKNVETLRQIAAARDYMSNSAPVRGGAQLQTMDIGGLMDSTETVDRGKSKFIESPIYHADTQSFIGNTLLSDSLSLGDCGAKLDSISTNDSVVELIDNDGPSDQKNLPNQLKTSIEDDGAHSHVSIDAHTKKGRRKLFLRDESDDDDLSVTGAPKRAKE</sequence>
<reference evidence="2" key="1">
    <citation type="submission" date="2019-10" db="EMBL/GenBank/DDBJ databases">
        <authorList>
            <person name="Zhang R."/>
            <person name="Pan Y."/>
            <person name="Wang J."/>
            <person name="Ma R."/>
            <person name="Yu S."/>
        </authorList>
    </citation>
    <scope>NUCLEOTIDE SEQUENCE</scope>
    <source>
        <strain evidence="2">LA-IB0</strain>
        <tissue evidence="2">Leaf</tissue>
    </source>
</reference>
<evidence type="ECO:0000256" key="1">
    <source>
        <dbReference type="SAM" id="MobiDB-lite"/>
    </source>
</evidence>
<dbReference type="Proteomes" id="UP000826271">
    <property type="component" value="Unassembled WGS sequence"/>
</dbReference>
<feature type="compositionally biased region" description="Polar residues" evidence="1">
    <location>
        <begin position="1"/>
        <end position="11"/>
    </location>
</feature>
<feature type="region of interest" description="Disordered" evidence="1">
    <location>
        <begin position="1"/>
        <end position="32"/>
    </location>
</feature>
<name>A0AAV6YE12_9LAMI</name>
<evidence type="ECO:0000313" key="2">
    <source>
        <dbReference type="EMBL" id="KAG8392000.1"/>
    </source>
</evidence>
<proteinExistence type="predicted"/>
<organism evidence="2 3">
    <name type="scientific">Buddleja alternifolia</name>
    <dbReference type="NCBI Taxonomy" id="168488"/>
    <lineage>
        <taxon>Eukaryota</taxon>
        <taxon>Viridiplantae</taxon>
        <taxon>Streptophyta</taxon>
        <taxon>Embryophyta</taxon>
        <taxon>Tracheophyta</taxon>
        <taxon>Spermatophyta</taxon>
        <taxon>Magnoliopsida</taxon>
        <taxon>eudicotyledons</taxon>
        <taxon>Gunneridae</taxon>
        <taxon>Pentapetalae</taxon>
        <taxon>asterids</taxon>
        <taxon>lamiids</taxon>
        <taxon>Lamiales</taxon>
        <taxon>Scrophulariaceae</taxon>
        <taxon>Buddlejeae</taxon>
        <taxon>Buddleja</taxon>
    </lineage>
</organism>
<comment type="caution">
    <text evidence="2">The sequence shown here is derived from an EMBL/GenBank/DDBJ whole genome shotgun (WGS) entry which is preliminary data.</text>
</comment>
<evidence type="ECO:0000313" key="3">
    <source>
        <dbReference type="Proteomes" id="UP000826271"/>
    </source>
</evidence>
<dbReference type="AlphaFoldDB" id="A0AAV6YE12"/>
<keyword evidence="3" id="KW-1185">Reference proteome</keyword>
<feature type="compositionally biased region" description="Basic and acidic residues" evidence="1">
    <location>
        <begin position="14"/>
        <end position="32"/>
    </location>
</feature>
<protein>
    <submittedName>
        <fullName evidence="2">Uncharacterized protein</fullName>
    </submittedName>
</protein>
<accession>A0AAV6YE12</accession>